<feature type="transmembrane region" description="Helical" evidence="1">
    <location>
        <begin position="89"/>
        <end position="110"/>
    </location>
</feature>
<sequence length="189" mass="20951">MLHLVRFLLLFYMRSYRYLPPLLVFLLGLMMLYVYPTKQAMPTYAASAVLVYFISAWIAATFMGAIHGAEEHVAAVHAGNVRMYLVGKTLAIFACSFLVCLAAMIYPVAADRFTNGVSSGEWLTAWLAHLELSLLGGLAALILNRTVIRNGSMAIFWLLLVLMVSIVRSGADLLRCSSCFRPRHRSSIG</sequence>
<dbReference type="AlphaFoldDB" id="L0EB24"/>
<evidence type="ECO:0000256" key="1">
    <source>
        <dbReference type="SAM" id="Phobius"/>
    </source>
</evidence>
<dbReference type="Proteomes" id="UP000010795">
    <property type="component" value="Chromosome"/>
</dbReference>
<feature type="transmembrane region" description="Helical" evidence="1">
    <location>
        <begin position="122"/>
        <end position="143"/>
    </location>
</feature>
<evidence type="ECO:0008006" key="4">
    <source>
        <dbReference type="Google" id="ProtNLM"/>
    </source>
</evidence>
<dbReference type="HOGENOM" id="CLU_1433856_0_0_9"/>
<proteinExistence type="predicted"/>
<dbReference type="RefSeq" id="WP_015253771.1">
    <property type="nucleotide sequence ID" value="NC_019897.1"/>
</dbReference>
<keyword evidence="1" id="KW-0812">Transmembrane</keyword>
<dbReference type="OrthoDB" id="4732434at2"/>
<reference evidence="3" key="1">
    <citation type="submission" date="2012-01" db="EMBL/GenBank/DDBJ databases">
        <title>Complete sequence of chromosome of Thermobacillus composti KWC4.</title>
        <authorList>
            <person name="Lucas S."/>
            <person name="Han J."/>
            <person name="Lapidus A."/>
            <person name="Cheng J.-F."/>
            <person name="Goodwin L."/>
            <person name="Pitluck S."/>
            <person name="Peters L."/>
            <person name="Ovchinnikova G."/>
            <person name="Teshima H."/>
            <person name="Detter J.C."/>
            <person name="Han C."/>
            <person name="Tapia R."/>
            <person name="Land M."/>
            <person name="Hauser L."/>
            <person name="Kyrpides N."/>
            <person name="Ivanova N."/>
            <person name="Pagani I."/>
            <person name="Anderson I."/>
            <person name="Woyke T."/>
        </authorList>
    </citation>
    <scope>NUCLEOTIDE SEQUENCE [LARGE SCALE GENOMIC DNA]</scope>
    <source>
        <strain evidence="3">DSM 18247 / JCM 13945 / KWC4</strain>
    </source>
</reference>
<accession>L0EB24</accession>
<feature type="transmembrane region" description="Helical" evidence="1">
    <location>
        <begin position="155"/>
        <end position="174"/>
    </location>
</feature>
<evidence type="ECO:0000313" key="3">
    <source>
        <dbReference type="Proteomes" id="UP000010795"/>
    </source>
</evidence>
<name>L0EB24_THECK</name>
<feature type="transmembrane region" description="Helical" evidence="1">
    <location>
        <begin position="18"/>
        <end position="36"/>
    </location>
</feature>
<protein>
    <recommendedName>
        <fullName evidence="4">ABC-2 family transporter protein</fullName>
    </recommendedName>
</protein>
<dbReference type="KEGG" id="tco:Theco_0813"/>
<keyword evidence="3" id="KW-1185">Reference proteome</keyword>
<gene>
    <name evidence="2" type="ordered locus">Theco_0813</name>
</gene>
<feature type="transmembrane region" description="Helical" evidence="1">
    <location>
        <begin position="48"/>
        <end position="69"/>
    </location>
</feature>
<organism evidence="2 3">
    <name type="scientific">Thermobacillus composti (strain DSM 18247 / JCM 13945 / KWC4)</name>
    <dbReference type="NCBI Taxonomy" id="717605"/>
    <lineage>
        <taxon>Bacteria</taxon>
        <taxon>Bacillati</taxon>
        <taxon>Bacillota</taxon>
        <taxon>Bacilli</taxon>
        <taxon>Bacillales</taxon>
        <taxon>Paenibacillaceae</taxon>
        <taxon>Thermobacillus</taxon>
    </lineage>
</organism>
<keyword evidence="1" id="KW-0472">Membrane</keyword>
<evidence type="ECO:0000313" key="2">
    <source>
        <dbReference type="EMBL" id="AGA57012.1"/>
    </source>
</evidence>
<dbReference type="EMBL" id="CP003255">
    <property type="protein sequence ID" value="AGA57012.1"/>
    <property type="molecule type" value="Genomic_DNA"/>
</dbReference>
<keyword evidence="1" id="KW-1133">Transmembrane helix</keyword>
<dbReference type="STRING" id="717605.Theco_0813"/>